<feature type="transmembrane region" description="Helical" evidence="1">
    <location>
        <begin position="106"/>
        <end position="124"/>
    </location>
</feature>
<proteinExistence type="predicted"/>
<dbReference type="AlphaFoldDB" id="A0A0F9AJL6"/>
<protein>
    <submittedName>
        <fullName evidence="2">Uncharacterized protein</fullName>
    </submittedName>
</protein>
<evidence type="ECO:0000313" key="2">
    <source>
        <dbReference type="EMBL" id="KKL09610.1"/>
    </source>
</evidence>
<dbReference type="EMBL" id="LAZR01042404">
    <property type="protein sequence ID" value="KKL09610.1"/>
    <property type="molecule type" value="Genomic_DNA"/>
</dbReference>
<evidence type="ECO:0000256" key="1">
    <source>
        <dbReference type="SAM" id="Phobius"/>
    </source>
</evidence>
<gene>
    <name evidence="2" type="ORF">LCGC14_2564140</name>
</gene>
<keyword evidence="1" id="KW-1133">Transmembrane helix</keyword>
<name>A0A0F9AJL6_9ZZZZ</name>
<sequence>MRLFILALTLFFLNLSVVMVDTLGIYEFNVASDSLWRDDLEGIKSKQFDPDVAADVAVSFGFGDFVSGFKNFVDILFRAVNLGTTLKTFGLTNGPNCSNCDVISDLFGFGGLIIYLLGLSQFISNRGTKGMG</sequence>
<accession>A0A0F9AJL6</accession>
<keyword evidence="1" id="KW-0812">Transmembrane</keyword>
<reference evidence="2" key="1">
    <citation type="journal article" date="2015" name="Nature">
        <title>Complex archaea that bridge the gap between prokaryotes and eukaryotes.</title>
        <authorList>
            <person name="Spang A."/>
            <person name="Saw J.H."/>
            <person name="Jorgensen S.L."/>
            <person name="Zaremba-Niedzwiedzka K."/>
            <person name="Martijn J."/>
            <person name="Lind A.E."/>
            <person name="van Eijk R."/>
            <person name="Schleper C."/>
            <person name="Guy L."/>
            <person name="Ettema T.J."/>
        </authorList>
    </citation>
    <scope>NUCLEOTIDE SEQUENCE</scope>
</reference>
<organism evidence="2">
    <name type="scientific">marine sediment metagenome</name>
    <dbReference type="NCBI Taxonomy" id="412755"/>
    <lineage>
        <taxon>unclassified sequences</taxon>
        <taxon>metagenomes</taxon>
        <taxon>ecological metagenomes</taxon>
    </lineage>
</organism>
<keyword evidence="1" id="KW-0472">Membrane</keyword>
<comment type="caution">
    <text evidence="2">The sequence shown here is derived from an EMBL/GenBank/DDBJ whole genome shotgun (WGS) entry which is preliminary data.</text>
</comment>